<dbReference type="AlphaFoldDB" id="A0A146M6E7"/>
<dbReference type="PANTHER" id="PTHR16024">
    <property type="entry name" value="XK-RELATED PROTEIN"/>
    <property type="match status" value="1"/>
</dbReference>
<feature type="transmembrane region" description="Helical" evidence="7">
    <location>
        <begin position="328"/>
        <end position="347"/>
    </location>
</feature>
<dbReference type="GO" id="GO:0043652">
    <property type="term" value="P:engulfment of apoptotic cell"/>
    <property type="evidence" value="ECO:0007669"/>
    <property type="project" value="TreeGrafter"/>
</dbReference>
<dbReference type="EMBL" id="GDHC01003288">
    <property type="protein sequence ID" value="JAQ15341.1"/>
    <property type="molecule type" value="Transcribed_RNA"/>
</dbReference>
<dbReference type="InterPro" id="IPR018629">
    <property type="entry name" value="XK-rel"/>
</dbReference>
<evidence type="ECO:0000256" key="4">
    <source>
        <dbReference type="ARBA" id="ARBA00022692"/>
    </source>
</evidence>
<keyword evidence="5 7" id="KW-1133">Transmembrane helix</keyword>
<organism evidence="9">
    <name type="scientific">Lygus hesperus</name>
    <name type="common">Western plant bug</name>
    <dbReference type="NCBI Taxonomy" id="30085"/>
    <lineage>
        <taxon>Eukaryota</taxon>
        <taxon>Metazoa</taxon>
        <taxon>Ecdysozoa</taxon>
        <taxon>Arthropoda</taxon>
        <taxon>Hexapoda</taxon>
        <taxon>Insecta</taxon>
        <taxon>Pterygota</taxon>
        <taxon>Neoptera</taxon>
        <taxon>Paraneoptera</taxon>
        <taxon>Hemiptera</taxon>
        <taxon>Heteroptera</taxon>
        <taxon>Panheteroptera</taxon>
        <taxon>Cimicomorpha</taxon>
        <taxon>Miridae</taxon>
        <taxon>Mirini</taxon>
        <taxon>Lygus</taxon>
    </lineage>
</organism>
<gene>
    <name evidence="9" type="ORF">g.74291</name>
</gene>
<evidence type="ECO:0000256" key="6">
    <source>
        <dbReference type="ARBA" id="ARBA00023136"/>
    </source>
</evidence>
<evidence type="ECO:0000256" key="8">
    <source>
        <dbReference type="SAM" id="MobiDB-lite"/>
    </source>
</evidence>
<keyword evidence="4 7" id="KW-0812">Transmembrane</keyword>
<dbReference type="GO" id="GO:0005886">
    <property type="term" value="C:plasma membrane"/>
    <property type="evidence" value="ECO:0007669"/>
    <property type="project" value="UniProtKB-SubCell"/>
</dbReference>
<evidence type="ECO:0000256" key="3">
    <source>
        <dbReference type="ARBA" id="ARBA00022475"/>
    </source>
</evidence>
<accession>A0A146M6E7</accession>
<dbReference type="GO" id="GO:1902742">
    <property type="term" value="P:apoptotic process involved in development"/>
    <property type="evidence" value="ECO:0007669"/>
    <property type="project" value="TreeGrafter"/>
</dbReference>
<dbReference type="GO" id="GO:0070782">
    <property type="term" value="P:phosphatidylserine exposure on apoptotic cell surface"/>
    <property type="evidence" value="ECO:0007669"/>
    <property type="project" value="TreeGrafter"/>
</dbReference>
<evidence type="ECO:0000256" key="7">
    <source>
        <dbReference type="RuleBase" id="RU910716"/>
    </source>
</evidence>
<protein>
    <recommendedName>
        <fullName evidence="7">XK-related protein</fullName>
    </recommendedName>
</protein>
<proteinExistence type="inferred from homology"/>
<feature type="transmembrane region" description="Helical" evidence="7">
    <location>
        <begin position="353"/>
        <end position="374"/>
    </location>
</feature>
<feature type="region of interest" description="Disordered" evidence="8">
    <location>
        <begin position="1"/>
        <end position="25"/>
    </location>
</feature>
<dbReference type="Pfam" id="PF09815">
    <property type="entry name" value="XK-related"/>
    <property type="match status" value="2"/>
</dbReference>
<keyword evidence="6 7" id="KW-0472">Membrane</keyword>
<evidence type="ECO:0000256" key="5">
    <source>
        <dbReference type="ARBA" id="ARBA00022989"/>
    </source>
</evidence>
<feature type="transmembrane region" description="Helical" evidence="7">
    <location>
        <begin position="99"/>
        <end position="120"/>
    </location>
</feature>
<feature type="transmembrane region" description="Helical" evidence="7">
    <location>
        <begin position="302"/>
        <end position="321"/>
    </location>
</feature>
<feature type="transmembrane region" description="Helical" evidence="7">
    <location>
        <begin position="410"/>
        <end position="434"/>
    </location>
</feature>
<evidence type="ECO:0000256" key="2">
    <source>
        <dbReference type="ARBA" id="ARBA00008789"/>
    </source>
</evidence>
<comment type="similarity">
    <text evidence="2 7">Belongs to the XK family.</text>
</comment>
<keyword evidence="3" id="KW-1003">Cell membrane</keyword>
<feature type="compositionally biased region" description="Basic and acidic residues" evidence="8">
    <location>
        <begin position="1"/>
        <end position="16"/>
    </location>
</feature>
<dbReference type="InterPro" id="IPR050895">
    <property type="entry name" value="XK-related_scramblase"/>
</dbReference>
<comment type="subcellular location">
    <subcellularLocation>
        <location evidence="1">Cell membrane</location>
        <topology evidence="1">Multi-pass membrane protein</topology>
    </subcellularLocation>
    <subcellularLocation>
        <location evidence="7">Membrane</location>
        <topology evidence="7">Multi-pass membrane protein</topology>
    </subcellularLocation>
</comment>
<dbReference type="PANTHER" id="PTHR16024:SF27">
    <property type="entry name" value="XK-RELATED PROTEIN"/>
    <property type="match status" value="1"/>
</dbReference>
<evidence type="ECO:0000313" key="9">
    <source>
        <dbReference type="EMBL" id="JAQ15341.1"/>
    </source>
</evidence>
<feature type="transmembrane region" description="Helical" evidence="7">
    <location>
        <begin position="381"/>
        <end position="404"/>
    </location>
</feature>
<name>A0A146M6E7_LYGHE</name>
<sequence>MIKEDNCNGQPKEKPPRQGKRKSVTFNIQDTKHERKRSSHMERSVLDKKSTRVLNFPLTVNQQLWLVFLLPSVIETTFYIVDLATDLAIGIEFLSKKDIWVGSATLLITYSAPLVCYITHIVNPPPENEIKALVAWFMVETGAFLLYPIRPIQCFAERLFWSIEATRLEDPKREDALKAYEATRHFKIEHYLFLQGLIHAGPQAIFQTVLLVSGYTDNPHIEKMQVLSIVTSLMSLSLVTTSYQRYETQAKGGRSRVWNVDQDTVDGEEPTVLLASGTSGNGLPVRRRWTKVMDEDNPIGKVAAFLFWFLFLLGRILALVIAAWFHPLIVLGVCAGHYFFTLLYILPSPDCKSSIPLKILMSFVFIFCLVEVGIQFRKSFLFYGLFFIFSCVENLSLTLLWVLWAKWEGFWYYYALYFMGLTHVLAIMFAGLYVKYFRPPIKRLKPTT</sequence>
<feature type="transmembrane region" description="Helical" evidence="7">
    <location>
        <begin position="132"/>
        <end position="149"/>
    </location>
</feature>
<reference evidence="9" key="1">
    <citation type="journal article" date="2016" name="Gigascience">
        <title>De novo construction of an expanded transcriptome assembly for the western tarnished plant bug, Lygus hesperus.</title>
        <authorList>
            <person name="Tassone E.E."/>
            <person name="Geib S.M."/>
            <person name="Hall B."/>
            <person name="Fabrick J.A."/>
            <person name="Brent C.S."/>
            <person name="Hull J.J."/>
        </authorList>
    </citation>
    <scope>NUCLEOTIDE SEQUENCE</scope>
</reference>
<evidence type="ECO:0000256" key="1">
    <source>
        <dbReference type="ARBA" id="ARBA00004651"/>
    </source>
</evidence>